<accession>A0A1G8AJ35</accession>
<dbReference type="Proteomes" id="UP000198956">
    <property type="component" value="Unassembled WGS sequence"/>
</dbReference>
<dbReference type="SUPFAM" id="SSF51695">
    <property type="entry name" value="PLC-like phosphodiesterases"/>
    <property type="match status" value="1"/>
</dbReference>
<dbReference type="GeneID" id="97143336"/>
<dbReference type="Proteomes" id="UP000826616">
    <property type="component" value="Chromosome"/>
</dbReference>
<dbReference type="PANTHER" id="PTHR46211:SF14">
    <property type="entry name" value="GLYCEROPHOSPHODIESTER PHOSPHODIESTERASE"/>
    <property type="match status" value="1"/>
</dbReference>
<gene>
    <name evidence="2" type="ORF">K3F53_18305</name>
    <name evidence="3" type="ORF">SAMN04489735_101618</name>
</gene>
<dbReference type="Gene3D" id="3.20.20.190">
    <property type="entry name" value="Phosphatidylinositol (PI) phosphodiesterase"/>
    <property type="match status" value="1"/>
</dbReference>
<evidence type="ECO:0000313" key="2">
    <source>
        <dbReference type="EMBL" id="QYY42736.1"/>
    </source>
</evidence>
<dbReference type="OrthoDB" id="384721at2"/>
<sequence>MNVCIAHRGWSGKAPENTMAAVRLALQYPDIQAIEIDVQLSKDGVPVLMHDFVLGRTVKAGGSVKDYTWEELKQMDAGLWFDESFKGEHIPSLEEVLTEVRGKLEINIELKAAGDRYPGLEEKVVELIYKYGMEQEVYITSFDHDAIKRVHALAPALKKGLIFGGKPRLIREQLAETGATILSMPYPYVTKDFVIEMIEAGYTVIAWTVDEPDDIQHLLGFHPQLQICTNHPERMIALKKTTAN</sequence>
<dbReference type="AlphaFoldDB" id="A0A1G8AJ35"/>
<reference evidence="3 4" key="1">
    <citation type="submission" date="2016-10" db="EMBL/GenBank/DDBJ databases">
        <authorList>
            <person name="de Groot N.N."/>
        </authorList>
    </citation>
    <scope>NUCLEOTIDE SEQUENCE [LARGE SCALE GENOMIC DNA]</scope>
    <source>
        <strain evidence="3 4">L 420-91</strain>
    </source>
</reference>
<dbReference type="RefSeq" id="WP_057897284.1">
    <property type="nucleotide sequence ID" value="NZ_CP080764.1"/>
</dbReference>
<protein>
    <submittedName>
        <fullName evidence="2">Glycerophosphodiester phosphodiesterase</fullName>
    </submittedName>
    <submittedName>
        <fullName evidence="3">Glycerophosphoryl diester phosphodiesterase</fullName>
    </submittedName>
</protein>
<evidence type="ECO:0000313" key="4">
    <source>
        <dbReference type="Proteomes" id="UP000198956"/>
    </source>
</evidence>
<feature type="domain" description="GP-PDE" evidence="1">
    <location>
        <begin position="2"/>
        <end position="239"/>
    </location>
</feature>
<reference evidence="2 5" key="2">
    <citation type="submission" date="2021-08" db="EMBL/GenBank/DDBJ databases">
        <title>Complete genome sequence of the strain Aneurinibacillus thermoaerophilus CCM 8960.</title>
        <authorList>
            <person name="Musilova J."/>
            <person name="Kourilova X."/>
            <person name="Pernicova I."/>
            <person name="Bezdicek M."/>
            <person name="Lengerova M."/>
            <person name="Obruca S."/>
            <person name="Sedlar K."/>
        </authorList>
    </citation>
    <scope>NUCLEOTIDE SEQUENCE [LARGE SCALE GENOMIC DNA]</scope>
    <source>
        <strain evidence="2 5">CCM 8960</strain>
    </source>
</reference>
<dbReference type="InterPro" id="IPR017946">
    <property type="entry name" value="PLC-like_Pdiesterase_TIM-brl"/>
</dbReference>
<keyword evidence="5" id="KW-1185">Reference proteome</keyword>
<evidence type="ECO:0000313" key="5">
    <source>
        <dbReference type="Proteomes" id="UP000826616"/>
    </source>
</evidence>
<evidence type="ECO:0000259" key="1">
    <source>
        <dbReference type="PROSITE" id="PS51704"/>
    </source>
</evidence>
<dbReference type="EMBL" id="CP080764">
    <property type="protein sequence ID" value="QYY42736.1"/>
    <property type="molecule type" value="Genomic_DNA"/>
</dbReference>
<organism evidence="3 4">
    <name type="scientific">Aneurinibacillus thermoaerophilus</name>
    <dbReference type="NCBI Taxonomy" id="143495"/>
    <lineage>
        <taxon>Bacteria</taxon>
        <taxon>Bacillati</taxon>
        <taxon>Bacillota</taxon>
        <taxon>Bacilli</taxon>
        <taxon>Bacillales</taxon>
        <taxon>Paenibacillaceae</taxon>
        <taxon>Aneurinibacillus group</taxon>
        <taxon>Aneurinibacillus</taxon>
    </lineage>
</organism>
<dbReference type="EMBL" id="FNDE01000016">
    <property type="protein sequence ID" value="SDH20843.1"/>
    <property type="molecule type" value="Genomic_DNA"/>
</dbReference>
<name>A0A1G8AJ35_ANETH</name>
<dbReference type="PANTHER" id="PTHR46211">
    <property type="entry name" value="GLYCEROPHOSPHORYL DIESTER PHOSPHODIESTERASE"/>
    <property type="match status" value="1"/>
</dbReference>
<proteinExistence type="predicted"/>
<dbReference type="PROSITE" id="PS51704">
    <property type="entry name" value="GP_PDE"/>
    <property type="match status" value="1"/>
</dbReference>
<dbReference type="InterPro" id="IPR030395">
    <property type="entry name" value="GP_PDE_dom"/>
</dbReference>
<dbReference type="Pfam" id="PF03009">
    <property type="entry name" value="GDPD"/>
    <property type="match status" value="1"/>
</dbReference>
<dbReference type="GO" id="GO:0006629">
    <property type="term" value="P:lipid metabolic process"/>
    <property type="evidence" value="ECO:0007669"/>
    <property type="project" value="InterPro"/>
</dbReference>
<dbReference type="GO" id="GO:0008081">
    <property type="term" value="F:phosphoric diester hydrolase activity"/>
    <property type="evidence" value="ECO:0007669"/>
    <property type="project" value="InterPro"/>
</dbReference>
<evidence type="ECO:0000313" key="3">
    <source>
        <dbReference type="EMBL" id="SDH20843.1"/>
    </source>
</evidence>